<evidence type="ECO:0000313" key="4">
    <source>
        <dbReference type="Proteomes" id="UP000315131"/>
    </source>
</evidence>
<dbReference type="AlphaFoldDB" id="A0A550I823"/>
<evidence type="ECO:0000259" key="1">
    <source>
        <dbReference type="Pfam" id="PF13280"/>
    </source>
</evidence>
<dbReference type="Pfam" id="PF25583">
    <property type="entry name" value="WCX"/>
    <property type="match status" value="1"/>
</dbReference>
<reference evidence="3 4" key="1">
    <citation type="submission" date="2019-06" db="EMBL/GenBank/DDBJ databases">
        <title>Gramella sabulilitoris sp. nov., isolated from a marine sand.</title>
        <authorList>
            <person name="Yoon J.-H."/>
        </authorList>
    </citation>
    <scope>NUCLEOTIDE SEQUENCE [LARGE SCALE GENOMIC DNA]</scope>
    <source>
        <strain evidence="3 4">HSMS-1</strain>
    </source>
</reference>
<evidence type="ECO:0000313" key="3">
    <source>
        <dbReference type="EMBL" id="TRO66968.1"/>
    </source>
</evidence>
<dbReference type="PANTHER" id="PTHR34580">
    <property type="match status" value="1"/>
</dbReference>
<protein>
    <submittedName>
        <fullName evidence="3">WYL domain-containing protein</fullName>
    </submittedName>
</protein>
<accession>A0A550I823</accession>
<feature type="domain" description="WCX" evidence="2">
    <location>
        <begin position="218"/>
        <end position="293"/>
    </location>
</feature>
<dbReference type="InterPro" id="IPR051534">
    <property type="entry name" value="CBASS_pafABC_assoc_protein"/>
</dbReference>
<dbReference type="RefSeq" id="WP_143409747.1">
    <property type="nucleotide sequence ID" value="NZ_VHSF01000001.1"/>
</dbReference>
<dbReference type="Pfam" id="PF13280">
    <property type="entry name" value="WYL"/>
    <property type="match status" value="1"/>
</dbReference>
<dbReference type="Proteomes" id="UP000315131">
    <property type="component" value="Unassembled WGS sequence"/>
</dbReference>
<organism evidence="3 4">
    <name type="scientific">Christiangramia sabulilitoris</name>
    <dbReference type="NCBI Taxonomy" id="2583991"/>
    <lineage>
        <taxon>Bacteria</taxon>
        <taxon>Pseudomonadati</taxon>
        <taxon>Bacteroidota</taxon>
        <taxon>Flavobacteriia</taxon>
        <taxon>Flavobacteriales</taxon>
        <taxon>Flavobacteriaceae</taxon>
        <taxon>Christiangramia</taxon>
    </lineage>
</organism>
<evidence type="ECO:0000259" key="2">
    <source>
        <dbReference type="Pfam" id="PF25583"/>
    </source>
</evidence>
<dbReference type="PANTHER" id="PTHR34580:SF9">
    <property type="entry name" value="SLL5097 PROTEIN"/>
    <property type="match status" value="1"/>
</dbReference>
<dbReference type="OrthoDB" id="43316at2"/>
<dbReference type="InterPro" id="IPR026881">
    <property type="entry name" value="WYL_dom"/>
</dbReference>
<dbReference type="PROSITE" id="PS52050">
    <property type="entry name" value="WYL"/>
    <property type="match status" value="1"/>
</dbReference>
<dbReference type="EMBL" id="VHSF01000001">
    <property type="protein sequence ID" value="TRO66968.1"/>
    <property type="molecule type" value="Genomic_DNA"/>
</dbReference>
<keyword evidence="4" id="KW-1185">Reference proteome</keyword>
<sequence length="300" mass="35763">MSRQEGIQRYQFIIHRLSTRPSSFKEIQDYLKIQAELTEDNLNCSIRTFQRDIKDIERLYDIVIKYDRSMKVYRIIHDGREKHSERLMETFDLYNAIKVSNNFGNHLLFENRRALGTEYMHGLLHAIKSRKEISFSYTSYYNDSVSKRTVQPLAIKEARQRWYLLGKDTRDEVIKSFGLDRISDLEISNRSFDELKEYDPEKDYRYSFGIINGTDEKPEKIELSFSPKEGRFVKSLPLHHSQTLVAETEKETIFKYHLIPTYDFRMEILSFGNQVQVLKPKSLRTKIIQQLKESLEVYKK</sequence>
<name>A0A550I823_9FLAO</name>
<gene>
    <name evidence="3" type="ORF">FGM01_03500</name>
</gene>
<feature type="domain" description="WYL" evidence="1">
    <location>
        <begin position="122"/>
        <end position="187"/>
    </location>
</feature>
<proteinExistence type="predicted"/>
<comment type="caution">
    <text evidence="3">The sequence shown here is derived from an EMBL/GenBank/DDBJ whole genome shotgun (WGS) entry which is preliminary data.</text>
</comment>
<dbReference type="InterPro" id="IPR057727">
    <property type="entry name" value="WCX_dom"/>
</dbReference>